<gene>
    <name evidence="8" type="ORF">NLI96_g546</name>
</gene>
<evidence type="ECO:0000259" key="7">
    <source>
        <dbReference type="Pfam" id="PF04547"/>
    </source>
</evidence>
<feature type="transmembrane region" description="Helical" evidence="6">
    <location>
        <begin position="523"/>
        <end position="545"/>
    </location>
</feature>
<dbReference type="AlphaFoldDB" id="A0AAD5VGC3"/>
<evidence type="ECO:0000313" key="8">
    <source>
        <dbReference type="EMBL" id="KAJ3491639.1"/>
    </source>
</evidence>
<dbReference type="GO" id="GO:0005254">
    <property type="term" value="F:chloride channel activity"/>
    <property type="evidence" value="ECO:0007669"/>
    <property type="project" value="TreeGrafter"/>
</dbReference>
<feature type="domain" description="Anoctamin transmembrane" evidence="7">
    <location>
        <begin position="29"/>
        <end position="562"/>
    </location>
</feature>
<keyword evidence="4 6" id="KW-0472">Membrane</keyword>
<protein>
    <recommendedName>
        <fullName evidence="7">Anoctamin transmembrane domain-containing protein</fullName>
    </recommendedName>
</protein>
<accession>A0AAD5VGC3</accession>
<dbReference type="Pfam" id="PF04547">
    <property type="entry name" value="Anoctamin"/>
    <property type="match status" value="1"/>
</dbReference>
<feature type="transmembrane region" description="Helical" evidence="6">
    <location>
        <begin position="212"/>
        <end position="233"/>
    </location>
</feature>
<reference evidence="8" key="1">
    <citation type="submission" date="2022-07" db="EMBL/GenBank/DDBJ databases">
        <title>Genome Sequence of Physisporinus lineatus.</title>
        <authorList>
            <person name="Buettner E."/>
        </authorList>
    </citation>
    <scope>NUCLEOTIDE SEQUENCE</scope>
    <source>
        <strain evidence="8">VT162</strain>
    </source>
</reference>
<dbReference type="EMBL" id="JANAWD010000009">
    <property type="protein sequence ID" value="KAJ3491639.1"/>
    <property type="molecule type" value="Genomic_DNA"/>
</dbReference>
<evidence type="ECO:0000256" key="4">
    <source>
        <dbReference type="ARBA" id="ARBA00023136"/>
    </source>
</evidence>
<evidence type="ECO:0000256" key="3">
    <source>
        <dbReference type="ARBA" id="ARBA00022989"/>
    </source>
</evidence>
<evidence type="ECO:0000256" key="5">
    <source>
        <dbReference type="SAM" id="MobiDB-lite"/>
    </source>
</evidence>
<feature type="transmembrane region" description="Helical" evidence="6">
    <location>
        <begin position="164"/>
        <end position="184"/>
    </location>
</feature>
<dbReference type="GO" id="GO:0016020">
    <property type="term" value="C:membrane"/>
    <property type="evidence" value="ECO:0007669"/>
    <property type="project" value="UniProtKB-SubCell"/>
</dbReference>
<evidence type="ECO:0000256" key="6">
    <source>
        <dbReference type="SAM" id="Phobius"/>
    </source>
</evidence>
<proteinExistence type="predicted"/>
<organism evidence="8 9">
    <name type="scientific">Meripilus lineatus</name>
    <dbReference type="NCBI Taxonomy" id="2056292"/>
    <lineage>
        <taxon>Eukaryota</taxon>
        <taxon>Fungi</taxon>
        <taxon>Dikarya</taxon>
        <taxon>Basidiomycota</taxon>
        <taxon>Agaricomycotina</taxon>
        <taxon>Agaricomycetes</taxon>
        <taxon>Polyporales</taxon>
        <taxon>Meripilaceae</taxon>
        <taxon>Meripilus</taxon>
    </lineage>
</organism>
<dbReference type="GO" id="GO:0032541">
    <property type="term" value="C:cortical endoplasmic reticulum"/>
    <property type="evidence" value="ECO:0007669"/>
    <property type="project" value="TreeGrafter"/>
</dbReference>
<evidence type="ECO:0000256" key="1">
    <source>
        <dbReference type="ARBA" id="ARBA00004141"/>
    </source>
</evidence>
<evidence type="ECO:0000313" key="9">
    <source>
        <dbReference type="Proteomes" id="UP001212997"/>
    </source>
</evidence>
<evidence type="ECO:0000256" key="2">
    <source>
        <dbReference type="ARBA" id="ARBA00022692"/>
    </source>
</evidence>
<feature type="region of interest" description="Disordered" evidence="5">
    <location>
        <begin position="586"/>
        <end position="612"/>
    </location>
</feature>
<comment type="subcellular location">
    <subcellularLocation>
        <location evidence="1">Membrane</location>
        <topology evidence="1">Multi-pass membrane protein</topology>
    </subcellularLocation>
</comment>
<dbReference type="InterPro" id="IPR049452">
    <property type="entry name" value="Anoctamin_TM"/>
</dbReference>
<keyword evidence="9" id="KW-1185">Reference proteome</keyword>
<sequence>MALHDHLFNDTWIRAWTRRQLGFVQLDKIKEQFGESVALYFSFLSSYTKSLVYISAIGVLVYLFANPYSTLYSTLLVLWSITFVEWWRIQQRILSVRWGTKGSFRVEKRRAQFQPIAWWRRDLRMIASLPVISLFAAVLAVLLTGIFVFEAFVTQLYTGPGHRLVGFSPTILFMALVPRFLGIYQKYAVRLTNWENHAHQSTHDASLTIKTFSLSAIVAYLGLALSSFIYVPFGEEVMSFVQITLFNRNSTTSAKTWATNVLSAAGPTASAVAEKLKDHHGHHHSSKTFWETDHVNARNKLNPSRLRDQMFAFTVTNQVVNTFLEIGLPFVLRAVESVRSGKGLSFTSGTLTPGSAKKKRVAFEEDTNGSDVAKNANGKEEREFMERVRREVALPEYSLFVDYSEMVTQFGYVALWSTIWPLATLTSLVNNWLELRSDAFKIAVHTRRPIPSRSDTIGPWLDSLTFLTWLSALTNSALIYLFRPSDSCKADFGGTSLQRKHHTHTQTHVNHHGHGGGNSTRELLFSAMLVALAASHGYMIVRVLVRHVLERVFWKGSREEMEEERLETVVKEEYLKSLGVGDVVGATTPSAISGHGDDKDSEMKGEGMEKGEQVGDGLSAFWEYDEAIDELQKGVKDA</sequence>
<keyword evidence="3 6" id="KW-1133">Transmembrane helix</keyword>
<dbReference type="PANTHER" id="PTHR12308">
    <property type="entry name" value="ANOCTAMIN"/>
    <property type="match status" value="1"/>
</dbReference>
<feature type="transmembrane region" description="Helical" evidence="6">
    <location>
        <begin position="37"/>
        <end position="64"/>
    </location>
</feature>
<dbReference type="Proteomes" id="UP001212997">
    <property type="component" value="Unassembled WGS sequence"/>
</dbReference>
<dbReference type="PANTHER" id="PTHR12308:SF73">
    <property type="entry name" value="ANOCTAMIN"/>
    <property type="match status" value="1"/>
</dbReference>
<feature type="compositionally biased region" description="Basic and acidic residues" evidence="5">
    <location>
        <begin position="595"/>
        <end position="612"/>
    </location>
</feature>
<keyword evidence="2 6" id="KW-0812">Transmembrane</keyword>
<dbReference type="InterPro" id="IPR007632">
    <property type="entry name" value="Anoctamin"/>
</dbReference>
<name>A0AAD5VGC3_9APHY</name>
<comment type="caution">
    <text evidence="8">The sequence shown here is derived from an EMBL/GenBank/DDBJ whole genome shotgun (WGS) entry which is preliminary data.</text>
</comment>
<feature type="transmembrane region" description="Helical" evidence="6">
    <location>
        <begin position="129"/>
        <end position="152"/>
    </location>
</feature>